<organism evidence="2 3">
    <name type="scientific">Pseudomonas soli</name>
    <dbReference type="NCBI Taxonomy" id="1306993"/>
    <lineage>
        <taxon>Bacteria</taxon>
        <taxon>Pseudomonadati</taxon>
        <taxon>Pseudomonadota</taxon>
        <taxon>Gammaproteobacteria</taxon>
        <taxon>Pseudomonadales</taxon>
        <taxon>Pseudomonadaceae</taxon>
        <taxon>Pseudomonas</taxon>
    </lineage>
</organism>
<dbReference type="RefSeq" id="WP_094010992.1">
    <property type="nucleotide sequence ID" value="NZ_FOEQ01000003.1"/>
</dbReference>
<feature type="transmembrane region" description="Helical" evidence="1">
    <location>
        <begin position="20"/>
        <end position="41"/>
    </location>
</feature>
<evidence type="ECO:0000313" key="3">
    <source>
        <dbReference type="Proteomes" id="UP000199221"/>
    </source>
</evidence>
<proteinExistence type="predicted"/>
<evidence type="ECO:0008006" key="4">
    <source>
        <dbReference type="Google" id="ProtNLM"/>
    </source>
</evidence>
<feature type="transmembrane region" description="Helical" evidence="1">
    <location>
        <begin position="71"/>
        <end position="93"/>
    </location>
</feature>
<feature type="transmembrane region" description="Helical" evidence="1">
    <location>
        <begin position="151"/>
        <end position="177"/>
    </location>
</feature>
<feature type="transmembrane region" description="Helical" evidence="1">
    <location>
        <begin position="114"/>
        <end position="131"/>
    </location>
</feature>
<dbReference type="Proteomes" id="UP000199221">
    <property type="component" value="Unassembled WGS sequence"/>
</dbReference>
<keyword evidence="1" id="KW-0472">Membrane</keyword>
<name>A0A1H9I5Y5_9PSED</name>
<dbReference type="EMBL" id="FOEQ01000003">
    <property type="protein sequence ID" value="SEQ70111.1"/>
    <property type="molecule type" value="Genomic_DNA"/>
</dbReference>
<keyword evidence="1" id="KW-0812">Transmembrane</keyword>
<evidence type="ECO:0000313" key="2">
    <source>
        <dbReference type="EMBL" id="SEQ70111.1"/>
    </source>
</evidence>
<dbReference type="AlphaFoldDB" id="A0A1H9I5Y5"/>
<keyword evidence="1" id="KW-1133">Transmembrane helix</keyword>
<protein>
    <recommendedName>
        <fullName evidence="4">DUF2975 domain-containing protein</fullName>
    </recommendedName>
</protein>
<gene>
    <name evidence="2" type="ORF">SAMN05216230_103482</name>
</gene>
<reference evidence="2 3" key="1">
    <citation type="submission" date="2016-10" db="EMBL/GenBank/DDBJ databases">
        <authorList>
            <person name="de Groot N.N."/>
        </authorList>
    </citation>
    <scope>NUCLEOTIDE SEQUENCE [LARGE SCALE GENOMIC DNA]</scope>
    <source>
        <strain evidence="2 3">LMG 27941</strain>
    </source>
</reference>
<sequence length="192" mass="21191">MNSRSVAYARSRLRTIGAFAAYLAWTTAVVELTITPLLFIFDFPEVFNGYLQAYGDQMPLLLEPGYQASPLAVGLVLAVDMIPTLISVVALGLTGLFFHRLSRGQTWTSANIKLLWWVGLLCIFTPLLWPVTYTLQGLALAIDLPAGERSFSFSIGVSSQAVYEIMKGILLCAFSLLMRDAKTISDEHNCYV</sequence>
<accession>A0A1H9I5Y5</accession>
<evidence type="ECO:0000256" key="1">
    <source>
        <dbReference type="SAM" id="Phobius"/>
    </source>
</evidence>